<evidence type="ECO:0000259" key="2">
    <source>
        <dbReference type="PROSITE" id="PS50405"/>
    </source>
</evidence>
<dbReference type="Proteomes" id="UP000298438">
    <property type="component" value="Unassembled WGS sequence"/>
</dbReference>
<dbReference type="SUPFAM" id="SSF47616">
    <property type="entry name" value="GST C-terminal domain-like"/>
    <property type="match status" value="1"/>
</dbReference>
<dbReference type="PROSITE" id="PS50404">
    <property type="entry name" value="GST_NTER"/>
    <property type="match status" value="1"/>
</dbReference>
<evidence type="ECO:0000313" key="4">
    <source>
        <dbReference type="Proteomes" id="UP000298438"/>
    </source>
</evidence>
<dbReference type="InterPro" id="IPR004046">
    <property type="entry name" value="GST_C"/>
</dbReference>
<feature type="domain" description="GST N-terminal" evidence="1">
    <location>
        <begin position="1"/>
        <end position="82"/>
    </location>
</feature>
<dbReference type="AlphaFoldDB" id="A0A4Y9SBF2"/>
<dbReference type="EMBL" id="SPVF01000146">
    <property type="protein sequence ID" value="TFW19486.1"/>
    <property type="molecule type" value="Genomic_DNA"/>
</dbReference>
<keyword evidence="4" id="KW-1185">Reference proteome</keyword>
<evidence type="ECO:0000259" key="1">
    <source>
        <dbReference type="PROSITE" id="PS50404"/>
    </source>
</evidence>
<comment type="caution">
    <text evidence="3">The sequence shown here is derived from an EMBL/GenBank/DDBJ whole genome shotgun (WGS) entry which is preliminary data.</text>
</comment>
<feature type="domain" description="GST C-terminal" evidence="2">
    <location>
        <begin position="85"/>
        <end position="208"/>
    </location>
</feature>
<dbReference type="InterPro" id="IPR036249">
    <property type="entry name" value="Thioredoxin-like_sf"/>
</dbReference>
<dbReference type="OrthoDB" id="81087at2"/>
<dbReference type="InterPro" id="IPR010987">
    <property type="entry name" value="Glutathione-S-Trfase_C-like"/>
</dbReference>
<accession>A0A4Y9SBF2</accession>
<dbReference type="Pfam" id="PF13409">
    <property type="entry name" value="GST_N_2"/>
    <property type="match status" value="1"/>
</dbReference>
<dbReference type="RefSeq" id="WP_135207393.1">
    <property type="nucleotide sequence ID" value="NZ_SPVF01000146.1"/>
</dbReference>
<dbReference type="InterPro" id="IPR004045">
    <property type="entry name" value="Glutathione_S-Trfase_N"/>
</dbReference>
<evidence type="ECO:0000313" key="3">
    <source>
        <dbReference type="EMBL" id="TFW19486.1"/>
    </source>
</evidence>
<dbReference type="PANTHER" id="PTHR44051">
    <property type="entry name" value="GLUTATHIONE S-TRANSFERASE-RELATED"/>
    <property type="match status" value="1"/>
</dbReference>
<dbReference type="PANTHER" id="PTHR44051:SF8">
    <property type="entry name" value="GLUTATHIONE S-TRANSFERASE GSTA"/>
    <property type="match status" value="1"/>
</dbReference>
<dbReference type="Gene3D" id="3.40.30.10">
    <property type="entry name" value="Glutaredoxin"/>
    <property type="match status" value="1"/>
</dbReference>
<dbReference type="InterPro" id="IPR036282">
    <property type="entry name" value="Glutathione-S-Trfase_C_sf"/>
</dbReference>
<dbReference type="GO" id="GO:0016740">
    <property type="term" value="F:transferase activity"/>
    <property type="evidence" value="ECO:0007669"/>
    <property type="project" value="UniProtKB-KW"/>
</dbReference>
<keyword evidence="3" id="KW-0808">Transferase</keyword>
<dbReference type="SUPFAM" id="SSF52833">
    <property type="entry name" value="Thioredoxin-like"/>
    <property type="match status" value="1"/>
</dbReference>
<dbReference type="InterPro" id="IPR040079">
    <property type="entry name" value="Glutathione_S-Trfase"/>
</dbReference>
<dbReference type="Gene3D" id="1.20.1050.10">
    <property type="match status" value="1"/>
</dbReference>
<dbReference type="SFLD" id="SFLDG01151">
    <property type="entry name" value="Main.2:_Nu-like"/>
    <property type="match status" value="1"/>
</dbReference>
<protein>
    <submittedName>
        <fullName evidence="3">Glutathione S-transferase</fullName>
    </submittedName>
</protein>
<proteinExistence type="predicted"/>
<reference evidence="3 4" key="1">
    <citation type="submission" date="2019-03" db="EMBL/GenBank/DDBJ databases">
        <title>Draft Genome Sequence of Massilia arenosa sp. nov., a Novel Massilia Species Isolated from a Sandy-loam Maize Soil.</title>
        <authorList>
            <person name="Raths R."/>
            <person name="Peta V."/>
            <person name="Bucking H."/>
        </authorList>
    </citation>
    <scope>NUCLEOTIDE SEQUENCE [LARGE SCALE GENOMIC DNA]</scope>
    <source>
        <strain evidence="3 4">MC02</strain>
    </source>
</reference>
<name>A0A4Y9SBF2_9BURK</name>
<dbReference type="SFLD" id="SFLDG00358">
    <property type="entry name" value="Main_(cytGST)"/>
    <property type="match status" value="1"/>
</dbReference>
<dbReference type="SFLD" id="SFLDS00019">
    <property type="entry name" value="Glutathione_Transferase_(cytos"/>
    <property type="match status" value="1"/>
</dbReference>
<gene>
    <name evidence="3" type="ORF">E4L96_11660</name>
</gene>
<dbReference type="PROSITE" id="PS50405">
    <property type="entry name" value="GST_CTER"/>
    <property type="match status" value="1"/>
</dbReference>
<dbReference type="CDD" id="cd03048">
    <property type="entry name" value="GST_N_Ure2p_like"/>
    <property type="match status" value="1"/>
</dbReference>
<sequence length="208" mass="22921">MYTVYTADTPNGRKVTIALEELGLPYELHHVDLSAGEQHTPEFLALSPNGKIPVVVRQRDGHAIFESGAVLIELADQGGFLLPSHGAARDRVLSWLFLQVGSVGPMLGQVWWFRHGAAAANPDALARYDREARRLYGVVDRELARSAFLGSDTLSIADIAMYPWLATYEELGIGVAEWPHVVRWLAWMAERPAVVRGLARARPGSVAR</sequence>
<organism evidence="3 4">
    <name type="scientific">Zemynaea arenosa</name>
    <dbReference type="NCBI Taxonomy" id="2561931"/>
    <lineage>
        <taxon>Bacteria</taxon>
        <taxon>Pseudomonadati</taxon>
        <taxon>Pseudomonadota</taxon>
        <taxon>Betaproteobacteria</taxon>
        <taxon>Burkholderiales</taxon>
        <taxon>Oxalobacteraceae</taxon>
        <taxon>Telluria group</taxon>
        <taxon>Zemynaea</taxon>
    </lineage>
</organism>
<dbReference type="Pfam" id="PF00043">
    <property type="entry name" value="GST_C"/>
    <property type="match status" value="1"/>
</dbReference>